<dbReference type="Proteomes" id="UP000034164">
    <property type="component" value="Unassembled WGS sequence"/>
</dbReference>
<dbReference type="VEuPathDB" id="FungiDB:EMCG_04642"/>
<dbReference type="EMBL" id="LCZI01001494">
    <property type="protein sequence ID" value="KKZ60715.1"/>
    <property type="molecule type" value="Genomic_DNA"/>
</dbReference>
<sequence>MTDLSDSQAILQQINEDYKCVFNCLSHLLESIQQILLIPSSFASLPDFSKTTELNATEQSAQYDTYSKHLIFTLINIT</sequence>
<comment type="caution">
    <text evidence="1">The sequence shown here is derived from an EMBL/GenBank/DDBJ whole genome shotgun (WGS) entry which is preliminary data.</text>
</comment>
<proteinExistence type="predicted"/>
<evidence type="ECO:0000313" key="1">
    <source>
        <dbReference type="EMBL" id="KKZ60715.1"/>
    </source>
</evidence>
<protein>
    <submittedName>
        <fullName evidence="1">Uncharacterized protein</fullName>
    </submittedName>
</protein>
<dbReference type="OrthoDB" id="3700556at2759"/>
<reference evidence="2" key="1">
    <citation type="journal article" date="2015" name="PLoS Genet.">
        <title>The dynamic genome and transcriptome of the human fungal pathogen Blastomyces and close relative Emmonsia.</title>
        <authorList>
            <person name="Munoz J.F."/>
            <person name="Gauthier G.M."/>
            <person name="Desjardins C.A."/>
            <person name="Gallo J.E."/>
            <person name="Holder J."/>
            <person name="Sullivan T.D."/>
            <person name="Marty A.J."/>
            <person name="Carmen J.C."/>
            <person name="Chen Z."/>
            <person name="Ding L."/>
            <person name="Gujja S."/>
            <person name="Magrini V."/>
            <person name="Misas E."/>
            <person name="Mitreva M."/>
            <person name="Priest M."/>
            <person name="Saif S."/>
            <person name="Whiston E.A."/>
            <person name="Young S."/>
            <person name="Zeng Q."/>
            <person name="Goldman W.E."/>
            <person name="Mardis E.R."/>
            <person name="Taylor J.W."/>
            <person name="McEwen J.G."/>
            <person name="Clay O.K."/>
            <person name="Klein B.S."/>
            <person name="Cuomo C.A."/>
        </authorList>
    </citation>
    <scope>NUCLEOTIDE SEQUENCE [LARGE SCALE GENOMIC DNA]</scope>
    <source>
        <strain evidence="2">UAMH 3008</strain>
    </source>
</reference>
<gene>
    <name evidence="1" type="ORF">EMCG_04642</name>
</gene>
<organism evidence="1 2">
    <name type="scientific">[Emmonsia] crescens</name>
    <dbReference type="NCBI Taxonomy" id="73230"/>
    <lineage>
        <taxon>Eukaryota</taxon>
        <taxon>Fungi</taxon>
        <taxon>Dikarya</taxon>
        <taxon>Ascomycota</taxon>
        <taxon>Pezizomycotina</taxon>
        <taxon>Eurotiomycetes</taxon>
        <taxon>Eurotiomycetidae</taxon>
        <taxon>Onygenales</taxon>
        <taxon>Ajellomycetaceae</taxon>
        <taxon>Emergomyces</taxon>
    </lineage>
</organism>
<name>A0A0G2HSL8_9EURO</name>
<accession>A0A0G2HSL8</accession>
<dbReference type="AlphaFoldDB" id="A0A0G2HSL8"/>
<evidence type="ECO:0000313" key="2">
    <source>
        <dbReference type="Proteomes" id="UP000034164"/>
    </source>
</evidence>